<feature type="compositionally biased region" description="Basic and acidic residues" evidence="1">
    <location>
        <begin position="57"/>
        <end position="75"/>
    </location>
</feature>
<protein>
    <submittedName>
        <fullName evidence="2">Uncharacterized protein</fullName>
    </submittedName>
</protein>
<dbReference type="AlphaFoldDB" id="A0A645AQD6"/>
<proteinExistence type="predicted"/>
<reference evidence="2" key="1">
    <citation type="submission" date="2019-08" db="EMBL/GenBank/DDBJ databases">
        <authorList>
            <person name="Kucharzyk K."/>
            <person name="Murdoch R.W."/>
            <person name="Higgins S."/>
            <person name="Loffler F."/>
        </authorList>
    </citation>
    <scope>NUCLEOTIDE SEQUENCE</scope>
</reference>
<comment type="caution">
    <text evidence="2">The sequence shown here is derived from an EMBL/GenBank/DDBJ whole genome shotgun (WGS) entry which is preliminary data.</text>
</comment>
<gene>
    <name evidence="2" type="ORF">SDC9_102114</name>
</gene>
<feature type="compositionally biased region" description="Basic residues" evidence="1">
    <location>
        <begin position="151"/>
        <end position="164"/>
    </location>
</feature>
<evidence type="ECO:0000256" key="1">
    <source>
        <dbReference type="SAM" id="MobiDB-lite"/>
    </source>
</evidence>
<feature type="compositionally biased region" description="Gly residues" evidence="1">
    <location>
        <begin position="29"/>
        <end position="39"/>
    </location>
</feature>
<dbReference type="EMBL" id="VSSQ01015221">
    <property type="protein sequence ID" value="MPM55320.1"/>
    <property type="molecule type" value="Genomic_DNA"/>
</dbReference>
<name>A0A645AQD6_9ZZZZ</name>
<organism evidence="2">
    <name type="scientific">bioreactor metagenome</name>
    <dbReference type="NCBI Taxonomy" id="1076179"/>
    <lineage>
        <taxon>unclassified sequences</taxon>
        <taxon>metagenomes</taxon>
        <taxon>ecological metagenomes</taxon>
    </lineage>
</organism>
<feature type="compositionally biased region" description="Basic and acidic residues" evidence="1">
    <location>
        <begin position="123"/>
        <end position="132"/>
    </location>
</feature>
<evidence type="ECO:0000313" key="2">
    <source>
        <dbReference type="EMBL" id="MPM55320.1"/>
    </source>
</evidence>
<feature type="region of interest" description="Disordered" evidence="1">
    <location>
        <begin position="123"/>
        <end position="184"/>
    </location>
</feature>
<accession>A0A645AQD6</accession>
<sequence>MTLEPGADPFHPFAVRLGRRMGVRPGEQQAGGDGGGGGTQAAPVRDRVVRLQAQSVRRGDPQRLQPGEEGRDDQVRGVPGDVVGTLAGDIDIDAGRPSGQGDLVEPVEGHAHAVEARAEIGRGCRDADDDPHLSAPPPASGWTPRTPRGWPRARRRSPRHRRCGRCACPAPTGRSRWRPPDAWS</sequence>
<feature type="region of interest" description="Disordered" evidence="1">
    <location>
        <begin position="1"/>
        <end position="102"/>
    </location>
</feature>